<comment type="cofactor">
    <cofactor evidence="2">
        <name>Mg(2+)</name>
        <dbReference type="ChEBI" id="CHEBI:18420"/>
    </cofactor>
</comment>
<evidence type="ECO:0000256" key="7">
    <source>
        <dbReference type="ARBA" id="ARBA00022793"/>
    </source>
</evidence>
<dbReference type="PROSITE" id="PS00878">
    <property type="entry name" value="ODR_DC_2_1"/>
    <property type="match status" value="1"/>
</dbReference>
<dbReference type="InterPro" id="IPR040634">
    <property type="entry name" value="Arg_decarb_HB"/>
</dbReference>
<dbReference type="PIRSF" id="PIRSF001336">
    <property type="entry name" value="Arg_decrbxlase"/>
    <property type="match status" value="1"/>
</dbReference>
<dbReference type="GO" id="GO:0008792">
    <property type="term" value="F:arginine decarboxylase activity"/>
    <property type="evidence" value="ECO:0007669"/>
    <property type="project" value="UniProtKB-UniRule"/>
</dbReference>
<reference evidence="19 20" key="1">
    <citation type="submission" date="2019-08" db="EMBL/GenBank/DDBJ databases">
        <title>Deep-cultivation of Planctomycetes and their phenomic and genomic characterization uncovers novel biology.</title>
        <authorList>
            <person name="Wiegand S."/>
            <person name="Jogler M."/>
            <person name="Boedeker C."/>
            <person name="Pinto D."/>
            <person name="Vollmers J."/>
            <person name="Rivas-Marin E."/>
            <person name="Kohn T."/>
            <person name="Peeters S.H."/>
            <person name="Heuer A."/>
            <person name="Rast P."/>
            <person name="Oberbeckmann S."/>
            <person name="Bunk B."/>
            <person name="Jeske O."/>
            <person name="Meyerdierks A."/>
            <person name="Storesund J.E."/>
            <person name="Kallscheuer N."/>
            <person name="Luecker S."/>
            <person name="Lage O.M."/>
            <person name="Pohl T."/>
            <person name="Merkel B.J."/>
            <person name="Hornburger P."/>
            <person name="Mueller R.-W."/>
            <person name="Bruemmer F."/>
            <person name="Labrenz M."/>
            <person name="Spormann A.M."/>
            <person name="Op den Camp H."/>
            <person name="Overmann J."/>
            <person name="Amann R."/>
            <person name="Jetten M.S.M."/>
            <person name="Mascher T."/>
            <person name="Medema M.H."/>
            <person name="Devos D.P."/>
            <person name="Kaster A.-K."/>
            <person name="Ovreas L."/>
            <person name="Rohde M."/>
            <person name="Galperin M.Y."/>
            <person name="Jogler C."/>
        </authorList>
    </citation>
    <scope>NUCLEOTIDE SEQUENCE [LARGE SCALE GENOMIC DNA]</scope>
    <source>
        <strain evidence="19 20">FC18</strain>
    </source>
</reference>
<keyword evidence="9 14" id="KW-0663">Pyridoxal phosphate</keyword>
<keyword evidence="12 19" id="KW-0456">Lyase</keyword>
<dbReference type="NCBIfam" id="NF003763">
    <property type="entry name" value="PRK05354.1"/>
    <property type="match status" value="1"/>
</dbReference>
<dbReference type="SUPFAM" id="SSF51419">
    <property type="entry name" value="PLP-binding barrel"/>
    <property type="match status" value="1"/>
</dbReference>
<keyword evidence="10" id="KW-0745">Spermidine biosynthesis</keyword>
<comment type="cofactor">
    <cofactor evidence="1 14">
        <name>pyridoxal 5'-phosphate</name>
        <dbReference type="ChEBI" id="CHEBI:597326"/>
    </cofactor>
</comment>
<dbReference type="InterPro" id="IPR041128">
    <property type="entry name" value="Arg_decarbox_C"/>
</dbReference>
<dbReference type="Gene3D" id="2.40.37.10">
    <property type="entry name" value="Lyase, Ornithine Decarboxylase, Chain A, domain 1"/>
    <property type="match status" value="1"/>
</dbReference>
<evidence type="ECO:0000256" key="5">
    <source>
        <dbReference type="ARBA" id="ARBA00012426"/>
    </source>
</evidence>
<dbReference type="Proteomes" id="UP000322214">
    <property type="component" value="Chromosome"/>
</dbReference>
<dbReference type="CDD" id="cd06830">
    <property type="entry name" value="PLPDE_III_ADC"/>
    <property type="match status" value="1"/>
</dbReference>
<evidence type="ECO:0000256" key="6">
    <source>
        <dbReference type="ARBA" id="ARBA00022723"/>
    </source>
</evidence>
<dbReference type="Gene3D" id="3.20.20.10">
    <property type="entry name" value="Alanine racemase"/>
    <property type="match status" value="1"/>
</dbReference>
<dbReference type="GO" id="GO:0046872">
    <property type="term" value="F:metal ion binding"/>
    <property type="evidence" value="ECO:0007669"/>
    <property type="project" value="UniProtKB-KW"/>
</dbReference>
<sequence length="659" mass="74051">MINQASESRSQSTESLSAKSRSESASSWTLERSRQLYGVKRWGLDYFGVGADGFVSVTVPTSSGQKTVSMQDVIAGLADRELSMPVMLRIENLISDRVVKLNEGFRDAISTSGYNGVYKSVFPIKVNQQKHVVDSIAAAGDPFQHGFEAGSKPELMVALATTPSPESLIVCNGYKDEEFLDLGLQARRLGYQIFFVIESLAELALIIRKAKKWNVEPLVGCRIKLSTKVDGHWADDSGDRSLFGLTARETIAAVDMLKQADMLKCLQMLHFHLGSQLTNIRNVRDGVREACRYYIGLVDVGAPMGYLDLGGGLAVDYDGTFSTQPYSRNYDLNEYCVDVVESVMNSMDQHQIPHPVLVSESGRWTVAPTSVLLFNVLSVTDFEPMPIESEADQEFCQPIGDLFDAMENLHVRRVQENFNDANYYRDQLRELFRSGRIQLRELAFGENLYLSILNRIAFEILPQLSRVPAELTSLHDQLADIYYGNFSVFQSLPDAWAIEQIFPTMPIHRLDEEPTRTAIIADLTCDCDGKLDRFTDEVGEPSRTLKLHPLKNDQPYYLGVFLVGAYQETLGDLHNLFGDTNVASISIDDDGKVQFVEEIHGDSISNVLSYVEYQPQELIQRFRSRAEAAFSQGSISATERQEMLRLYRESMQGYTYFEV</sequence>
<comment type="similarity">
    <text evidence="4">Belongs to the Orn/Lys/Arg decarboxylase class-II family. SpeA subfamily.</text>
</comment>
<keyword evidence="8" id="KW-0460">Magnesium</keyword>
<evidence type="ECO:0000256" key="14">
    <source>
        <dbReference type="PIRSR" id="PIRSR001336-50"/>
    </source>
</evidence>
<keyword evidence="20" id="KW-1185">Reference proteome</keyword>
<evidence type="ECO:0000256" key="8">
    <source>
        <dbReference type="ARBA" id="ARBA00022842"/>
    </source>
</evidence>
<protein>
    <recommendedName>
        <fullName evidence="5 13">Arginine decarboxylase</fullName>
        <ecNumber evidence="5 13">4.1.1.19</ecNumber>
    </recommendedName>
</protein>
<organism evidence="19 20">
    <name type="scientific">Mariniblastus fucicola</name>
    <dbReference type="NCBI Taxonomy" id="980251"/>
    <lineage>
        <taxon>Bacteria</taxon>
        <taxon>Pseudomonadati</taxon>
        <taxon>Planctomycetota</taxon>
        <taxon>Planctomycetia</taxon>
        <taxon>Pirellulales</taxon>
        <taxon>Pirellulaceae</taxon>
        <taxon>Mariniblastus</taxon>
    </lineage>
</organism>
<feature type="domain" description="Orn/DAP/Arg decarboxylase 2 N-terminal" evidence="16">
    <location>
        <begin position="118"/>
        <end position="367"/>
    </location>
</feature>
<dbReference type="KEGG" id="mff:MFFC18_07310"/>
<dbReference type="Pfam" id="PF17810">
    <property type="entry name" value="Arg_decarb_HB"/>
    <property type="match status" value="1"/>
</dbReference>
<evidence type="ECO:0000256" key="12">
    <source>
        <dbReference type="ARBA" id="ARBA00023239"/>
    </source>
</evidence>
<dbReference type="PANTHER" id="PTHR43295:SF9">
    <property type="entry name" value="BIOSYNTHETIC ARGININE DECARBOXYLASE"/>
    <property type="match status" value="1"/>
</dbReference>
<dbReference type="EMBL" id="CP042912">
    <property type="protein sequence ID" value="QEG20880.1"/>
    <property type="molecule type" value="Genomic_DNA"/>
</dbReference>
<dbReference type="EC" id="4.1.1.19" evidence="5 13"/>
<dbReference type="GO" id="GO:0008295">
    <property type="term" value="P:spermidine biosynthetic process"/>
    <property type="evidence" value="ECO:0007669"/>
    <property type="project" value="UniProtKB-UniRule"/>
</dbReference>
<keyword evidence="6" id="KW-0479">Metal-binding</keyword>
<dbReference type="Pfam" id="PF17944">
    <property type="entry name" value="Arg_decarbox_C"/>
    <property type="match status" value="1"/>
</dbReference>
<gene>
    <name evidence="19" type="primary">speA</name>
    <name evidence="19" type="ORF">MFFC18_07310</name>
</gene>
<dbReference type="AlphaFoldDB" id="A0A5B9P7F1"/>
<dbReference type="Gene3D" id="1.20.58.930">
    <property type="match status" value="1"/>
</dbReference>
<dbReference type="RefSeq" id="WP_202907555.1">
    <property type="nucleotide sequence ID" value="NZ_CP042912.1"/>
</dbReference>
<dbReference type="GO" id="GO:0006527">
    <property type="term" value="P:L-arginine catabolic process"/>
    <property type="evidence" value="ECO:0007669"/>
    <property type="project" value="InterPro"/>
</dbReference>
<accession>A0A5B9P7F1</accession>
<dbReference type="InterPro" id="IPR002985">
    <property type="entry name" value="Arg_decrbxlase"/>
</dbReference>
<dbReference type="InterPro" id="IPR000183">
    <property type="entry name" value="Orn/DAP/Arg_de-COase"/>
</dbReference>
<dbReference type="InterPro" id="IPR029066">
    <property type="entry name" value="PLP-binding_barrel"/>
</dbReference>
<dbReference type="NCBIfam" id="TIGR01273">
    <property type="entry name" value="speA"/>
    <property type="match status" value="1"/>
</dbReference>
<keyword evidence="7" id="KW-0210">Decarboxylase</keyword>
<evidence type="ECO:0000259" key="16">
    <source>
        <dbReference type="Pfam" id="PF02784"/>
    </source>
</evidence>
<feature type="domain" description="Arginine decarboxylase helical bundle" evidence="17">
    <location>
        <begin position="396"/>
        <end position="474"/>
    </location>
</feature>
<evidence type="ECO:0000313" key="19">
    <source>
        <dbReference type="EMBL" id="QEG20880.1"/>
    </source>
</evidence>
<feature type="active site" description="Proton donor" evidence="15">
    <location>
        <position position="525"/>
    </location>
</feature>
<keyword evidence="11" id="KW-0620">Polyamine biosynthesis</keyword>
<dbReference type="SUPFAM" id="SSF50621">
    <property type="entry name" value="Alanine racemase C-terminal domain-like"/>
    <property type="match status" value="1"/>
</dbReference>
<dbReference type="Gene3D" id="1.10.287.3440">
    <property type="match status" value="1"/>
</dbReference>
<evidence type="ECO:0000256" key="9">
    <source>
        <dbReference type="ARBA" id="ARBA00022898"/>
    </source>
</evidence>
<proteinExistence type="inferred from homology"/>
<dbReference type="STRING" id="980251.GCA_001642875_02970"/>
<dbReference type="InterPro" id="IPR022644">
    <property type="entry name" value="De-COase2_N"/>
</dbReference>
<dbReference type="InterPro" id="IPR009006">
    <property type="entry name" value="Ala_racemase/Decarboxylase_C"/>
</dbReference>
<dbReference type="PANTHER" id="PTHR43295">
    <property type="entry name" value="ARGININE DECARBOXYLASE"/>
    <property type="match status" value="1"/>
</dbReference>
<evidence type="ECO:0000256" key="10">
    <source>
        <dbReference type="ARBA" id="ARBA00023066"/>
    </source>
</evidence>
<evidence type="ECO:0000256" key="11">
    <source>
        <dbReference type="ARBA" id="ARBA00023115"/>
    </source>
</evidence>
<dbReference type="PRINTS" id="PR01179">
    <property type="entry name" value="ODADCRBXLASE"/>
</dbReference>
<feature type="domain" description="Arginine decarboxylase C-terminal helical" evidence="18">
    <location>
        <begin position="604"/>
        <end position="657"/>
    </location>
</feature>
<dbReference type="PRINTS" id="PR01180">
    <property type="entry name" value="ARGDCRBXLASE"/>
</dbReference>
<name>A0A5B9P7F1_9BACT</name>
<evidence type="ECO:0000313" key="20">
    <source>
        <dbReference type="Proteomes" id="UP000322214"/>
    </source>
</evidence>
<dbReference type="InterPro" id="IPR022653">
    <property type="entry name" value="De-COase2_pyr-phos_BS"/>
</dbReference>
<evidence type="ECO:0000259" key="18">
    <source>
        <dbReference type="Pfam" id="PF17944"/>
    </source>
</evidence>
<dbReference type="Pfam" id="PF02784">
    <property type="entry name" value="Orn_Arg_deC_N"/>
    <property type="match status" value="1"/>
</dbReference>
<evidence type="ECO:0000256" key="15">
    <source>
        <dbReference type="PIRSR" id="PIRSR600183-50"/>
    </source>
</evidence>
<evidence type="ECO:0000259" key="17">
    <source>
        <dbReference type="Pfam" id="PF17810"/>
    </source>
</evidence>
<evidence type="ECO:0000256" key="4">
    <source>
        <dbReference type="ARBA" id="ARBA00008357"/>
    </source>
</evidence>
<evidence type="ECO:0000256" key="2">
    <source>
        <dbReference type="ARBA" id="ARBA00001946"/>
    </source>
</evidence>
<feature type="modified residue" description="N6-(pyridoxal phosphate)lysine" evidence="14">
    <location>
        <position position="125"/>
    </location>
</feature>
<evidence type="ECO:0000256" key="1">
    <source>
        <dbReference type="ARBA" id="ARBA00001933"/>
    </source>
</evidence>
<evidence type="ECO:0000256" key="13">
    <source>
        <dbReference type="NCBIfam" id="TIGR01273"/>
    </source>
</evidence>
<evidence type="ECO:0000256" key="3">
    <source>
        <dbReference type="ARBA" id="ARBA00002257"/>
    </source>
</evidence>
<comment type="function">
    <text evidence="3">Catalyzes the biosynthesis of agmatine from arginine.</text>
</comment>